<accession>A0A8J3SPH3</accession>
<feature type="domain" description="Lipoyl-binding" evidence="8">
    <location>
        <begin position="1"/>
        <end position="71"/>
    </location>
</feature>
<evidence type="ECO:0000313" key="11">
    <source>
        <dbReference type="Proteomes" id="UP000619788"/>
    </source>
</evidence>
<dbReference type="Proteomes" id="UP000619788">
    <property type="component" value="Unassembled WGS sequence"/>
</dbReference>
<keyword evidence="4 6" id="KW-0450">Lipoyl</keyword>
<dbReference type="Pfam" id="PF00198">
    <property type="entry name" value="2-oxoacid_dh"/>
    <property type="match status" value="1"/>
</dbReference>
<gene>
    <name evidence="10" type="ORF">Psi01_69400</name>
</gene>
<proteinExistence type="inferred from homology"/>
<keyword evidence="10" id="KW-0670">Pyruvate</keyword>
<dbReference type="Gene3D" id="3.30.559.10">
    <property type="entry name" value="Chloramphenicol acetyltransferase-like domain"/>
    <property type="match status" value="1"/>
</dbReference>
<evidence type="ECO:0000256" key="4">
    <source>
        <dbReference type="ARBA" id="ARBA00022823"/>
    </source>
</evidence>
<dbReference type="PROSITE" id="PS51826">
    <property type="entry name" value="PSBD"/>
    <property type="match status" value="2"/>
</dbReference>
<feature type="region of interest" description="Disordered" evidence="7">
    <location>
        <begin position="177"/>
        <end position="208"/>
    </location>
</feature>
<sequence length="501" mass="52678">MPSLGADMESGTVIEWLVKPGDRIGRGEPIALIDTDKAVIEVESFQSGVIEAVLVEAGSRVPVGTPLALIGDGRQAAPSVQEGPTPEPPSAETPEASAVETPALPVREKPTPEPPAAEAPEPPAAEVPAPETSAPPVPETPVPVMSVPETPAPPVPAPPVTSPLVRHLAEERHVDLAALHGTGPGGRITRSDVEHAGRPSRPKASPLARRLARDLGVDLADVPGTGRTGAIRADDVRRAASRTGEPARAVPEKSRAMPEKSAKAAPDRVAKGRARPEAARRQRAMRQAIARAMARSKREIPHYYLATTVDMSTALAWLRERNRDLPVARRLLPAALLLKASALAAREVPALNGFWIDDAFAPGRAVHLGVAVSLKGGGLIAPALHGAADLALDDLMAGLKDLVARSRAGRLRQAEMTEATITVTNLGDQGVQTVHGVIYPPQVALVGFGKIVDRPWAVDGLLGVRPLVEVTLAADHRATDGYTGSRFLSAVDRLLNHPEEL</sequence>
<dbReference type="Pfam" id="PF02817">
    <property type="entry name" value="E3_binding"/>
    <property type="match status" value="2"/>
</dbReference>
<dbReference type="GO" id="GO:0016407">
    <property type="term" value="F:acetyltransferase activity"/>
    <property type="evidence" value="ECO:0007669"/>
    <property type="project" value="TreeGrafter"/>
</dbReference>
<dbReference type="InterPro" id="IPR050743">
    <property type="entry name" value="2-oxoacid_DH_E2_comp"/>
</dbReference>
<dbReference type="InterPro" id="IPR036625">
    <property type="entry name" value="E3-bd_dom_sf"/>
</dbReference>
<evidence type="ECO:0000259" key="8">
    <source>
        <dbReference type="PROSITE" id="PS50968"/>
    </source>
</evidence>
<feature type="compositionally biased region" description="Basic and acidic residues" evidence="7">
    <location>
        <begin position="250"/>
        <end position="280"/>
    </location>
</feature>
<feature type="compositionally biased region" description="Low complexity" evidence="7">
    <location>
        <begin position="92"/>
        <end position="103"/>
    </location>
</feature>
<dbReference type="PANTHER" id="PTHR43178:SF5">
    <property type="entry name" value="LIPOAMIDE ACYLTRANSFERASE COMPONENT OF BRANCHED-CHAIN ALPHA-KETO ACID DEHYDROGENASE COMPLEX, MITOCHONDRIAL"/>
    <property type="match status" value="1"/>
</dbReference>
<evidence type="ECO:0000256" key="2">
    <source>
        <dbReference type="ARBA" id="ARBA00007317"/>
    </source>
</evidence>
<organism evidence="10 11">
    <name type="scientific">Planobispora siamensis</name>
    <dbReference type="NCBI Taxonomy" id="936338"/>
    <lineage>
        <taxon>Bacteria</taxon>
        <taxon>Bacillati</taxon>
        <taxon>Actinomycetota</taxon>
        <taxon>Actinomycetes</taxon>
        <taxon>Streptosporangiales</taxon>
        <taxon>Streptosporangiaceae</taxon>
        <taxon>Planobispora</taxon>
    </lineage>
</organism>
<evidence type="ECO:0000256" key="6">
    <source>
        <dbReference type="RuleBase" id="RU003423"/>
    </source>
</evidence>
<dbReference type="SUPFAM" id="SSF51230">
    <property type="entry name" value="Single hybrid motif"/>
    <property type="match status" value="1"/>
</dbReference>
<comment type="cofactor">
    <cofactor evidence="1 6">
        <name>(R)-lipoate</name>
        <dbReference type="ChEBI" id="CHEBI:83088"/>
    </cofactor>
</comment>
<feature type="compositionally biased region" description="Pro residues" evidence="7">
    <location>
        <begin position="150"/>
        <end position="161"/>
    </location>
</feature>
<comment type="caution">
    <text evidence="10">The sequence shown here is derived from an EMBL/GenBank/DDBJ whole genome shotgun (WGS) entry which is preliminary data.</text>
</comment>
<dbReference type="EC" id="2.3.1.-" evidence="6"/>
<dbReference type="SUPFAM" id="SSF52777">
    <property type="entry name" value="CoA-dependent acyltransferases"/>
    <property type="match status" value="1"/>
</dbReference>
<keyword evidence="11" id="KW-1185">Reference proteome</keyword>
<feature type="domain" description="Peripheral subunit-binding (PSBD)" evidence="9">
    <location>
        <begin position="160"/>
        <end position="197"/>
    </location>
</feature>
<evidence type="ECO:0000256" key="7">
    <source>
        <dbReference type="SAM" id="MobiDB-lite"/>
    </source>
</evidence>
<dbReference type="Gene3D" id="2.40.50.100">
    <property type="match status" value="1"/>
</dbReference>
<protein>
    <recommendedName>
        <fullName evidence="6">Dihydrolipoamide acetyltransferase component of pyruvate dehydrogenase complex</fullName>
        <ecNumber evidence="6">2.3.1.-</ecNumber>
    </recommendedName>
</protein>
<feature type="domain" description="Peripheral subunit-binding (PSBD)" evidence="9">
    <location>
        <begin position="203"/>
        <end position="240"/>
    </location>
</feature>
<dbReference type="CDD" id="cd06849">
    <property type="entry name" value="lipoyl_domain"/>
    <property type="match status" value="1"/>
</dbReference>
<feature type="region of interest" description="Disordered" evidence="7">
    <location>
        <begin position="73"/>
        <end position="163"/>
    </location>
</feature>
<dbReference type="InterPro" id="IPR011053">
    <property type="entry name" value="Single_hybrid_motif"/>
</dbReference>
<keyword evidence="5 6" id="KW-0012">Acyltransferase</keyword>
<dbReference type="InterPro" id="IPR004167">
    <property type="entry name" value="PSBD"/>
</dbReference>
<dbReference type="InterPro" id="IPR001078">
    <property type="entry name" value="2-oxoacid_DH_actylTfrase"/>
</dbReference>
<feature type="compositionally biased region" description="Pro residues" evidence="7">
    <location>
        <begin position="112"/>
        <end position="125"/>
    </location>
</feature>
<dbReference type="Pfam" id="PF00364">
    <property type="entry name" value="Biotin_lipoyl"/>
    <property type="match status" value="1"/>
</dbReference>
<dbReference type="InterPro" id="IPR023213">
    <property type="entry name" value="CAT-like_dom_sf"/>
</dbReference>
<dbReference type="Gene3D" id="4.10.320.10">
    <property type="entry name" value="E3-binding domain"/>
    <property type="match status" value="2"/>
</dbReference>
<name>A0A8J3SPH3_9ACTN</name>
<evidence type="ECO:0000313" key="10">
    <source>
        <dbReference type="EMBL" id="GIH96310.1"/>
    </source>
</evidence>
<reference evidence="10 11" key="1">
    <citation type="submission" date="2021-01" db="EMBL/GenBank/DDBJ databases">
        <title>Whole genome shotgun sequence of Planobispora siamensis NBRC 107568.</title>
        <authorList>
            <person name="Komaki H."/>
            <person name="Tamura T."/>
        </authorList>
    </citation>
    <scope>NUCLEOTIDE SEQUENCE [LARGE SCALE GENOMIC DNA]</scope>
    <source>
        <strain evidence="10 11">NBRC 107568</strain>
    </source>
</reference>
<feature type="region of interest" description="Disordered" evidence="7">
    <location>
        <begin position="236"/>
        <end position="280"/>
    </location>
</feature>
<dbReference type="GO" id="GO:0031405">
    <property type="term" value="F:lipoic acid binding"/>
    <property type="evidence" value="ECO:0007669"/>
    <property type="project" value="TreeGrafter"/>
</dbReference>
<dbReference type="SUPFAM" id="SSF47005">
    <property type="entry name" value="Peripheral subunit-binding domain of 2-oxo acid dehydrogenase complex"/>
    <property type="match status" value="2"/>
</dbReference>
<evidence type="ECO:0000256" key="1">
    <source>
        <dbReference type="ARBA" id="ARBA00001938"/>
    </source>
</evidence>
<dbReference type="PANTHER" id="PTHR43178">
    <property type="entry name" value="DIHYDROLIPOAMIDE ACETYLTRANSFERASE COMPONENT OF PYRUVATE DEHYDROGENASE COMPLEX"/>
    <property type="match status" value="1"/>
</dbReference>
<evidence type="ECO:0000259" key="9">
    <source>
        <dbReference type="PROSITE" id="PS51826"/>
    </source>
</evidence>
<dbReference type="GO" id="GO:0005737">
    <property type="term" value="C:cytoplasm"/>
    <property type="evidence" value="ECO:0007669"/>
    <property type="project" value="TreeGrafter"/>
</dbReference>
<keyword evidence="3 6" id="KW-0808">Transferase</keyword>
<dbReference type="AlphaFoldDB" id="A0A8J3SPH3"/>
<evidence type="ECO:0000256" key="3">
    <source>
        <dbReference type="ARBA" id="ARBA00022679"/>
    </source>
</evidence>
<dbReference type="InterPro" id="IPR000089">
    <property type="entry name" value="Biotin_lipoyl"/>
</dbReference>
<comment type="similarity">
    <text evidence="2 6">Belongs to the 2-oxoacid dehydrogenase family.</text>
</comment>
<dbReference type="EMBL" id="BOOJ01000064">
    <property type="protein sequence ID" value="GIH96310.1"/>
    <property type="molecule type" value="Genomic_DNA"/>
</dbReference>
<evidence type="ECO:0000256" key="5">
    <source>
        <dbReference type="ARBA" id="ARBA00023315"/>
    </source>
</evidence>
<dbReference type="PROSITE" id="PS50968">
    <property type="entry name" value="BIOTINYL_LIPOYL"/>
    <property type="match status" value="1"/>
</dbReference>